<dbReference type="AlphaFoldDB" id="A0A9Q7WKM1"/>
<keyword evidence="1" id="KW-0472">Membrane</keyword>
<evidence type="ECO:0000256" key="1">
    <source>
        <dbReference type="SAM" id="Phobius"/>
    </source>
</evidence>
<organism evidence="2 3">
    <name type="scientific">Mycobacteroides abscessus subsp. bolletii</name>
    <dbReference type="NCBI Taxonomy" id="319705"/>
    <lineage>
        <taxon>Bacteria</taxon>
        <taxon>Bacillati</taxon>
        <taxon>Actinomycetota</taxon>
        <taxon>Actinomycetes</taxon>
        <taxon>Mycobacteriales</taxon>
        <taxon>Mycobacteriaceae</taxon>
        <taxon>Mycobacteroides</taxon>
        <taxon>Mycobacteroides abscessus</taxon>
    </lineage>
</organism>
<dbReference type="Pfam" id="PF11139">
    <property type="entry name" value="SfLAP"/>
    <property type="match status" value="1"/>
</dbReference>
<feature type="transmembrane region" description="Helical" evidence="1">
    <location>
        <begin position="38"/>
        <end position="55"/>
    </location>
</feature>
<comment type="caution">
    <text evidence="2">The sequence shown here is derived from an EMBL/GenBank/DDBJ whole genome shotgun (WGS) entry which is preliminary data.</text>
</comment>
<accession>A0A9Q7WKM1</accession>
<evidence type="ECO:0000313" key="3">
    <source>
        <dbReference type="Proteomes" id="UP000185183"/>
    </source>
</evidence>
<proteinExistence type="predicted"/>
<name>A0A9Q7WKM1_9MYCO</name>
<dbReference type="InterPro" id="IPR021315">
    <property type="entry name" value="Gap/Sap"/>
</dbReference>
<reference evidence="2 3" key="1">
    <citation type="submission" date="2016-11" db="EMBL/GenBank/DDBJ databases">
        <authorList>
            <consortium name="Pathogen Informatics"/>
        </authorList>
    </citation>
    <scope>NUCLEOTIDE SEQUENCE [LARGE SCALE GENOMIC DNA]</scope>
    <source>
        <strain evidence="2 3">968</strain>
    </source>
</reference>
<keyword evidence="1" id="KW-0812">Transmembrane</keyword>
<gene>
    <name evidence="2" type="ORF">SAMEA2275694_04503</name>
</gene>
<dbReference type="EMBL" id="FSFA01000006">
    <property type="protein sequence ID" value="SHX98064.1"/>
    <property type="molecule type" value="Genomic_DNA"/>
</dbReference>
<evidence type="ECO:0000313" key="2">
    <source>
        <dbReference type="EMBL" id="SHX98064.1"/>
    </source>
</evidence>
<dbReference type="Proteomes" id="UP000185183">
    <property type="component" value="Unassembled WGS sequence"/>
</dbReference>
<protein>
    <submittedName>
        <fullName evidence="2">Protein of uncharacterized function (DUF2910)</fullName>
    </submittedName>
</protein>
<sequence>MISASVALPGLAYAAAGHRLDDAMRRVRDWVDKNNAALMAAIPIVIGVMVPYNGIHALR</sequence>
<keyword evidence="1" id="KW-1133">Transmembrane helix</keyword>